<dbReference type="PANTHER" id="PTHR35038">
    <property type="entry name" value="DISSIMILATORY SULFITE REDUCTASE SIRA"/>
    <property type="match status" value="1"/>
</dbReference>
<dbReference type="InterPro" id="IPR023155">
    <property type="entry name" value="Cyt_c-552/4"/>
</dbReference>
<evidence type="ECO:0000259" key="2">
    <source>
        <dbReference type="Pfam" id="PF13435"/>
    </source>
</evidence>
<evidence type="ECO:0000313" key="3">
    <source>
        <dbReference type="EMBL" id="SDH12933.1"/>
    </source>
</evidence>
<dbReference type="Proteomes" id="UP000199045">
    <property type="component" value="Unassembled WGS sequence"/>
</dbReference>
<name>A0A1G7ZWB8_CHIFI</name>
<dbReference type="InterPro" id="IPR036280">
    <property type="entry name" value="Multihaem_cyt_sf"/>
</dbReference>
<dbReference type="EMBL" id="FNBN01000009">
    <property type="protein sequence ID" value="SDH12933.1"/>
    <property type="molecule type" value="Genomic_DNA"/>
</dbReference>
<dbReference type="AlphaFoldDB" id="A0A1G7ZWB8"/>
<evidence type="ECO:0000313" key="4">
    <source>
        <dbReference type="Proteomes" id="UP000199045"/>
    </source>
</evidence>
<dbReference type="PANTHER" id="PTHR35038:SF8">
    <property type="entry name" value="C-TYPE POLYHEME CYTOCHROME OMCC"/>
    <property type="match status" value="1"/>
</dbReference>
<reference evidence="3 4" key="1">
    <citation type="submission" date="2016-10" db="EMBL/GenBank/DDBJ databases">
        <authorList>
            <person name="de Groot N.N."/>
        </authorList>
    </citation>
    <scope>NUCLEOTIDE SEQUENCE [LARGE SCALE GENOMIC DNA]</scope>
    <source>
        <strain evidence="3 4">DSM 527</strain>
    </source>
</reference>
<dbReference type="InterPro" id="IPR051829">
    <property type="entry name" value="Multiheme_Cytochr_ET"/>
</dbReference>
<dbReference type="RefSeq" id="WP_089836707.1">
    <property type="nucleotide sequence ID" value="NZ_FNBN01000009.1"/>
</dbReference>
<dbReference type="OrthoDB" id="9814800at2"/>
<dbReference type="STRING" id="104663.SAMN04488121_10920"/>
<gene>
    <name evidence="3" type="ORF">SAMN04488121_10920</name>
</gene>
<dbReference type="Pfam" id="PF13435">
    <property type="entry name" value="Cytochrome_C554"/>
    <property type="match status" value="1"/>
</dbReference>
<organism evidence="3 4">
    <name type="scientific">Chitinophaga filiformis</name>
    <name type="common">Myxococcus filiformis</name>
    <name type="synonym">Flexibacter filiformis</name>
    <dbReference type="NCBI Taxonomy" id="104663"/>
    <lineage>
        <taxon>Bacteria</taxon>
        <taxon>Pseudomonadati</taxon>
        <taxon>Bacteroidota</taxon>
        <taxon>Chitinophagia</taxon>
        <taxon>Chitinophagales</taxon>
        <taxon>Chitinophagaceae</taxon>
        <taxon>Chitinophaga</taxon>
    </lineage>
</organism>
<dbReference type="Gene3D" id="1.10.1130.10">
    <property type="entry name" value="Flavocytochrome C3, Chain A"/>
    <property type="match status" value="1"/>
</dbReference>
<dbReference type="SUPFAM" id="SSF48695">
    <property type="entry name" value="Multiheme cytochromes"/>
    <property type="match status" value="1"/>
</dbReference>
<proteinExistence type="predicted"/>
<protein>
    <submittedName>
        <fullName evidence="3">Doubled CXXCH domain-containing protein</fullName>
    </submittedName>
</protein>
<sequence>MKGLIFLIIVSVIFTGSIICAAFNPGPVPSGKETPAFAGSAACASCHSEIFKSSRHTAHFLTSALPDDEHIKGSFAAGKNQFVYNKWMVVELEKKKDVFLQTAYMNGFPTEQRAFGIVVGSGRKGQTYLYWDKNSLFQLPVSYYTPANDWCNSPGYSENYIRFDRPIPATCLECHATYAESKEKKDGSTVFNKKSILYGVDCERCHGPGAAHVAFHTQHPEAKTASNIISTKNFSRQQRLDACAQCHSGLRKHTQPAFSFTVGQKLDDYSTPNYDVDTVGSLDVHGNQYGLLTACRCFKMAAQLDCSSCHNVHVSERQNMTAFSQRCISCHNVNGVAHDSCSYKPPAGIVLADNCVDCHMPLLPSKKITLKLANASTAEADMVRTHLVNVYQDATKRFVEKIR</sequence>
<feature type="domain" description="Cytochrome c-552/4" evidence="2">
    <location>
        <begin position="169"/>
        <end position="207"/>
    </location>
</feature>
<accession>A0A1G7ZWB8</accession>
<keyword evidence="1" id="KW-0732">Signal</keyword>
<evidence type="ECO:0000256" key="1">
    <source>
        <dbReference type="ARBA" id="ARBA00022729"/>
    </source>
</evidence>